<dbReference type="PANTHER" id="PTHR30465">
    <property type="entry name" value="INNER MEMBRANE ABC TRANSPORTER"/>
    <property type="match status" value="1"/>
</dbReference>
<dbReference type="GO" id="GO:0005886">
    <property type="term" value="C:plasma membrane"/>
    <property type="evidence" value="ECO:0007669"/>
    <property type="project" value="UniProtKB-SubCell"/>
</dbReference>
<evidence type="ECO:0000256" key="2">
    <source>
        <dbReference type="ARBA" id="ARBA00022448"/>
    </source>
</evidence>
<reference evidence="9 10" key="1">
    <citation type="journal article" date="2014" name="Mol. Biol. Evol.">
        <title>Massive expansion of Ubiquitination-related gene families within the Chlamydiae.</title>
        <authorList>
            <person name="Domman D."/>
            <person name="Collingro A."/>
            <person name="Lagkouvardos I."/>
            <person name="Gehre L."/>
            <person name="Weinmaier T."/>
            <person name="Rattei T."/>
            <person name="Subtil A."/>
            <person name="Horn M."/>
        </authorList>
    </citation>
    <scope>NUCLEOTIDE SEQUENCE [LARGE SCALE GENOMIC DNA]</scope>
    <source>
        <strain evidence="9 10">EI2</strain>
    </source>
</reference>
<evidence type="ECO:0000259" key="8">
    <source>
        <dbReference type="PROSITE" id="PS50928"/>
    </source>
</evidence>
<dbReference type="CDD" id="cd06261">
    <property type="entry name" value="TM_PBP2"/>
    <property type="match status" value="1"/>
</dbReference>
<dbReference type="EMBL" id="JSAN01000122">
    <property type="protein sequence ID" value="KIC71021.1"/>
    <property type="molecule type" value="Genomic_DNA"/>
</dbReference>
<organism evidence="9 10">
    <name type="scientific">Candidatus Protochlamydia amoebophila</name>
    <dbReference type="NCBI Taxonomy" id="362787"/>
    <lineage>
        <taxon>Bacteria</taxon>
        <taxon>Pseudomonadati</taxon>
        <taxon>Chlamydiota</taxon>
        <taxon>Chlamydiia</taxon>
        <taxon>Parachlamydiales</taxon>
        <taxon>Parachlamydiaceae</taxon>
        <taxon>Candidatus Protochlamydia</taxon>
    </lineage>
</organism>
<accession>A0A0C1JK90</accession>
<keyword evidence="6 7" id="KW-0472">Membrane</keyword>
<keyword evidence="2 7" id="KW-0813">Transport</keyword>
<evidence type="ECO:0000313" key="10">
    <source>
        <dbReference type="Proteomes" id="UP000031465"/>
    </source>
</evidence>
<evidence type="ECO:0000256" key="5">
    <source>
        <dbReference type="ARBA" id="ARBA00022989"/>
    </source>
</evidence>
<dbReference type="GO" id="GO:0055085">
    <property type="term" value="P:transmembrane transport"/>
    <property type="evidence" value="ECO:0007669"/>
    <property type="project" value="InterPro"/>
</dbReference>
<dbReference type="SUPFAM" id="SSF161098">
    <property type="entry name" value="MetI-like"/>
    <property type="match status" value="1"/>
</dbReference>
<protein>
    <submittedName>
        <fullName evidence="9">Dipeptide transport system permease protein DppB</fullName>
    </submittedName>
</protein>
<evidence type="ECO:0000256" key="3">
    <source>
        <dbReference type="ARBA" id="ARBA00022475"/>
    </source>
</evidence>
<dbReference type="PANTHER" id="PTHR30465:SF93">
    <property type="entry name" value="OLIGOPEPTIDE TRANSPORT SYSTEM PERMEASE PROTEIN OPPB"/>
    <property type="match status" value="1"/>
</dbReference>
<feature type="transmembrane region" description="Helical" evidence="7">
    <location>
        <begin position="229"/>
        <end position="255"/>
    </location>
</feature>
<keyword evidence="4 7" id="KW-0812">Transmembrane</keyword>
<sequence length="313" mass="35202">MAMYHVYFCRKFIYLLSSLWIIITLTFILMKAVPGDPFNDEQGLRTDIHQTLIKKHGLDQSGINQYLNYLSQLLKGNLGYSLKYQGRSTNQIIQESFPISAQLGFQAIFIALIGGVTLGLIGALKKNKWQDFFILILTAIGTSIPSFILATFLQYIFAIKWGVLPLAQWGNFNQSILPSLSLALLPMAFIARLTRASLIEILKTDYIKAAQAKGLPYYQILYSHALRNALLPVISYLGQLLANILVGSFIIEKIFSIPGLGGWFVNSVLSRDYPVIMGLTLFYSTLLLLSVFIVDIIYSLLDPRIQLIHKELV</sequence>
<feature type="transmembrane region" description="Helical" evidence="7">
    <location>
        <begin position="103"/>
        <end position="121"/>
    </location>
</feature>
<dbReference type="AlphaFoldDB" id="A0A0C1JK90"/>
<feature type="transmembrane region" description="Helical" evidence="7">
    <location>
        <begin position="176"/>
        <end position="194"/>
    </location>
</feature>
<comment type="similarity">
    <text evidence="7">Belongs to the binding-protein-dependent transport system permease family.</text>
</comment>
<dbReference type="Gene3D" id="1.10.3720.10">
    <property type="entry name" value="MetI-like"/>
    <property type="match status" value="1"/>
</dbReference>
<comment type="caution">
    <text evidence="9">The sequence shown here is derived from an EMBL/GenBank/DDBJ whole genome shotgun (WGS) entry which is preliminary data.</text>
</comment>
<feature type="transmembrane region" description="Helical" evidence="7">
    <location>
        <begin position="275"/>
        <end position="301"/>
    </location>
</feature>
<name>A0A0C1JK90_9BACT</name>
<dbReference type="InterPro" id="IPR000515">
    <property type="entry name" value="MetI-like"/>
</dbReference>
<evidence type="ECO:0000256" key="7">
    <source>
        <dbReference type="RuleBase" id="RU363032"/>
    </source>
</evidence>
<proteinExistence type="inferred from homology"/>
<feature type="transmembrane region" description="Helical" evidence="7">
    <location>
        <begin position="133"/>
        <end position="156"/>
    </location>
</feature>
<evidence type="ECO:0000313" key="9">
    <source>
        <dbReference type="EMBL" id="KIC71021.1"/>
    </source>
</evidence>
<feature type="transmembrane region" description="Helical" evidence="7">
    <location>
        <begin position="12"/>
        <end position="30"/>
    </location>
</feature>
<dbReference type="Proteomes" id="UP000031465">
    <property type="component" value="Unassembled WGS sequence"/>
</dbReference>
<comment type="subcellular location">
    <subcellularLocation>
        <location evidence="1 7">Cell membrane</location>
        <topology evidence="1 7">Multi-pass membrane protein</topology>
    </subcellularLocation>
</comment>
<feature type="domain" description="ABC transmembrane type-1" evidence="8">
    <location>
        <begin position="97"/>
        <end position="298"/>
    </location>
</feature>
<keyword evidence="3" id="KW-1003">Cell membrane</keyword>
<evidence type="ECO:0000256" key="1">
    <source>
        <dbReference type="ARBA" id="ARBA00004651"/>
    </source>
</evidence>
<dbReference type="PROSITE" id="PS50928">
    <property type="entry name" value="ABC_TM1"/>
    <property type="match status" value="1"/>
</dbReference>
<dbReference type="PATRIC" id="fig|362787.3.peg.1789"/>
<dbReference type="Pfam" id="PF00528">
    <property type="entry name" value="BPD_transp_1"/>
    <property type="match status" value="1"/>
</dbReference>
<keyword evidence="5 7" id="KW-1133">Transmembrane helix</keyword>
<evidence type="ECO:0000256" key="4">
    <source>
        <dbReference type="ARBA" id="ARBA00022692"/>
    </source>
</evidence>
<gene>
    <name evidence="9" type="primary">dppB_2</name>
    <name evidence="9" type="ORF">DB44_EZ00130</name>
</gene>
<evidence type="ECO:0000256" key="6">
    <source>
        <dbReference type="ARBA" id="ARBA00023136"/>
    </source>
</evidence>
<dbReference type="InterPro" id="IPR035906">
    <property type="entry name" value="MetI-like_sf"/>
</dbReference>